<evidence type="ECO:0000313" key="1">
    <source>
        <dbReference type="EMBL" id="KAH6636513.1"/>
    </source>
</evidence>
<evidence type="ECO:0000313" key="2">
    <source>
        <dbReference type="Proteomes" id="UP000724584"/>
    </source>
</evidence>
<dbReference type="Proteomes" id="UP000724584">
    <property type="component" value="Unassembled WGS sequence"/>
</dbReference>
<gene>
    <name evidence="1" type="ORF">F5144DRAFT_567733</name>
</gene>
<sequence length="309" mass="34675">MAHPLVAAPCYTFAVDIEARAEPHKVRPPLHEKHALYHGKLAAALRNRGLEANAADDSNSRRPDGDNGWWITRNGSLGVPLDTIPIEAVSPTLDTRADWGAEIDTFWSALRAVFHMPERSDLCGSHVHVARSRVERFTLPQLKTIAYAVVVYESFVIELLLPARRESTFCKPNTQSSDYLYRVKGDPGAVARLVDSAGGEEELRNIMQSSRHVLWNFDGVLPGGSGAIEFRGGRSLRGELRTKRWMAFAVSFIHAMLQQNELYDPSPDGRRRLPSTEILYAEVRMAAAEMDMQHHLPVNHERFNETLTE</sequence>
<name>A0ACB7PBQ4_9PEZI</name>
<proteinExistence type="predicted"/>
<protein>
    <submittedName>
        <fullName evidence="1">Uncharacterized protein</fullName>
    </submittedName>
</protein>
<organism evidence="1 2">
    <name type="scientific">Chaetomium tenue</name>
    <dbReference type="NCBI Taxonomy" id="1854479"/>
    <lineage>
        <taxon>Eukaryota</taxon>
        <taxon>Fungi</taxon>
        <taxon>Dikarya</taxon>
        <taxon>Ascomycota</taxon>
        <taxon>Pezizomycotina</taxon>
        <taxon>Sordariomycetes</taxon>
        <taxon>Sordariomycetidae</taxon>
        <taxon>Sordariales</taxon>
        <taxon>Chaetomiaceae</taxon>
        <taxon>Chaetomium</taxon>
    </lineage>
</organism>
<dbReference type="EMBL" id="JAGIZQ010000003">
    <property type="protein sequence ID" value="KAH6636513.1"/>
    <property type="molecule type" value="Genomic_DNA"/>
</dbReference>
<reference evidence="1 2" key="1">
    <citation type="journal article" date="2021" name="Nat. Commun.">
        <title>Genetic determinants of endophytism in the Arabidopsis root mycobiome.</title>
        <authorList>
            <person name="Mesny F."/>
            <person name="Miyauchi S."/>
            <person name="Thiergart T."/>
            <person name="Pickel B."/>
            <person name="Atanasova L."/>
            <person name="Karlsson M."/>
            <person name="Huettel B."/>
            <person name="Barry K.W."/>
            <person name="Haridas S."/>
            <person name="Chen C."/>
            <person name="Bauer D."/>
            <person name="Andreopoulos W."/>
            <person name="Pangilinan J."/>
            <person name="LaButti K."/>
            <person name="Riley R."/>
            <person name="Lipzen A."/>
            <person name="Clum A."/>
            <person name="Drula E."/>
            <person name="Henrissat B."/>
            <person name="Kohler A."/>
            <person name="Grigoriev I.V."/>
            <person name="Martin F.M."/>
            <person name="Hacquard S."/>
        </authorList>
    </citation>
    <scope>NUCLEOTIDE SEQUENCE [LARGE SCALE GENOMIC DNA]</scope>
    <source>
        <strain evidence="1 2">MPI-SDFR-AT-0079</strain>
    </source>
</reference>
<keyword evidence="2" id="KW-1185">Reference proteome</keyword>
<accession>A0ACB7PBQ4</accession>
<comment type="caution">
    <text evidence="1">The sequence shown here is derived from an EMBL/GenBank/DDBJ whole genome shotgun (WGS) entry which is preliminary data.</text>
</comment>